<proteinExistence type="predicted"/>
<evidence type="ECO:0000313" key="1">
    <source>
        <dbReference type="EMBL" id="KAG8170491.1"/>
    </source>
</evidence>
<reference evidence="1 2" key="1">
    <citation type="journal article" date="2022" name="Nat. Ecol. Evol.">
        <title>A masculinizing supergene underlies an exaggerated male reproductive morph in a spider.</title>
        <authorList>
            <person name="Hendrickx F."/>
            <person name="De Corte Z."/>
            <person name="Sonet G."/>
            <person name="Van Belleghem S.M."/>
            <person name="Kostlbacher S."/>
            <person name="Vangestel C."/>
        </authorList>
    </citation>
    <scope>NUCLEOTIDE SEQUENCE [LARGE SCALE GENOMIC DNA]</scope>
    <source>
        <strain evidence="1">W744_W776</strain>
    </source>
</reference>
<feature type="non-terminal residue" evidence="1">
    <location>
        <position position="1"/>
    </location>
</feature>
<dbReference type="Proteomes" id="UP000827092">
    <property type="component" value="Unassembled WGS sequence"/>
</dbReference>
<keyword evidence="2" id="KW-1185">Reference proteome</keyword>
<gene>
    <name evidence="1" type="ORF">JTE90_028721</name>
</gene>
<dbReference type="EMBL" id="JAFNEN010005365">
    <property type="protein sequence ID" value="KAG8170491.1"/>
    <property type="molecule type" value="Genomic_DNA"/>
</dbReference>
<protein>
    <submittedName>
        <fullName evidence="1">Uncharacterized protein</fullName>
    </submittedName>
</protein>
<organism evidence="1 2">
    <name type="scientific">Oedothorax gibbosus</name>
    <dbReference type="NCBI Taxonomy" id="931172"/>
    <lineage>
        <taxon>Eukaryota</taxon>
        <taxon>Metazoa</taxon>
        <taxon>Ecdysozoa</taxon>
        <taxon>Arthropoda</taxon>
        <taxon>Chelicerata</taxon>
        <taxon>Arachnida</taxon>
        <taxon>Araneae</taxon>
        <taxon>Araneomorphae</taxon>
        <taxon>Entelegynae</taxon>
        <taxon>Araneoidea</taxon>
        <taxon>Linyphiidae</taxon>
        <taxon>Erigoninae</taxon>
        <taxon>Oedothorax</taxon>
    </lineage>
</organism>
<dbReference type="AlphaFoldDB" id="A0AAV6TG68"/>
<evidence type="ECO:0000313" key="2">
    <source>
        <dbReference type="Proteomes" id="UP000827092"/>
    </source>
</evidence>
<name>A0AAV6TG68_9ARAC</name>
<sequence length="48" mass="5272">SPTVITSSDCHRGGTEINNQLLGPAVYAGRQRKGWKPVMAESMKQEIE</sequence>
<accession>A0AAV6TG68</accession>
<comment type="caution">
    <text evidence="1">The sequence shown here is derived from an EMBL/GenBank/DDBJ whole genome shotgun (WGS) entry which is preliminary data.</text>
</comment>